<gene>
    <name evidence="1" type="ORF">FRACYDRAFT_192051</name>
</gene>
<dbReference type="Gene3D" id="3.50.50.60">
    <property type="entry name" value="FAD/NAD(P)-binding domain"/>
    <property type="match status" value="1"/>
</dbReference>
<dbReference type="Pfam" id="PF13450">
    <property type="entry name" value="NAD_binding_8"/>
    <property type="match status" value="1"/>
</dbReference>
<dbReference type="PANTHER" id="PTHR16128:SF5">
    <property type="entry name" value="FAD_NAD(P)-BINDING OXIDOREDUCTASE FAMILY PROTEIN"/>
    <property type="match status" value="1"/>
</dbReference>
<evidence type="ECO:0000313" key="1">
    <source>
        <dbReference type="EMBL" id="OEU11604.1"/>
    </source>
</evidence>
<evidence type="ECO:0008006" key="3">
    <source>
        <dbReference type="Google" id="ProtNLM"/>
    </source>
</evidence>
<dbReference type="Gene3D" id="3.90.660.10">
    <property type="match status" value="1"/>
</dbReference>
<keyword evidence="2" id="KW-1185">Reference proteome</keyword>
<dbReference type="SUPFAM" id="SSF51905">
    <property type="entry name" value="FAD/NAD(P)-binding domain"/>
    <property type="match status" value="1"/>
</dbReference>
<dbReference type="AlphaFoldDB" id="A0A1E7F0J2"/>
<dbReference type="EMBL" id="KV784366">
    <property type="protein sequence ID" value="OEU11604.1"/>
    <property type="molecule type" value="Genomic_DNA"/>
</dbReference>
<dbReference type="OrthoDB" id="2161133at2759"/>
<protein>
    <recommendedName>
        <fullName evidence="3">FAD/NAD(P)-binding domain-containing protein</fullName>
    </recommendedName>
</protein>
<dbReference type="PANTHER" id="PTHR16128">
    <property type="entry name" value="FAD/NAD(P)-BINDING OXIDOREDUCTASE FAMILY PROTEIN"/>
    <property type="match status" value="1"/>
</dbReference>
<accession>A0A1E7F0J2</accession>
<organism evidence="1 2">
    <name type="scientific">Fragilariopsis cylindrus CCMP1102</name>
    <dbReference type="NCBI Taxonomy" id="635003"/>
    <lineage>
        <taxon>Eukaryota</taxon>
        <taxon>Sar</taxon>
        <taxon>Stramenopiles</taxon>
        <taxon>Ochrophyta</taxon>
        <taxon>Bacillariophyta</taxon>
        <taxon>Bacillariophyceae</taxon>
        <taxon>Bacillariophycidae</taxon>
        <taxon>Bacillariales</taxon>
        <taxon>Bacillariaceae</taxon>
        <taxon>Fragilariopsis</taxon>
    </lineage>
</organism>
<name>A0A1E7F0J2_9STRA</name>
<dbReference type="Proteomes" id="UP000095751">
    <property type="component" value="Unassembled WGS sequence"/>
</dbReference>
<reference evidence="1 2" key="1">
    <citation type="submission" date="2016-09" db="EMBL/GenBank/DDBJ databases">
        <title>Extensive genetic diversity and differential bi-allelic expression allows diatom success in the polar Southern Ocean.</title>
        <authorList>
            <consortium name="DOE Joint Genome Institute"/>
            <person name="Mock T."/>
            <person name="Otillar R.P."/>
            <person name="Strauss J."/>
            <person name="Dupont C."/>
            <person name="Frickenhaus S."/>
            <person name="Maumus F."/>
            <person name="Mcmullan M."/>
            <person name="Sanges R."/>
            <person name="Schmutz J."/>
            <person name="Toseland A."/>
            <person name="Valas R."/>
            <person name="Veluchamy A."/>
            <person name="Ward B.J."/>
            <person name="Allen A."/>
            <person name="Barry K."/>
            <person name="Falciatore A."/>
            <person name="Ferrante M."/>
            <person name="Fortunato A.E."/>
            <person name="Gloeckner G."/>
            <person name="Gruber A."/>
            <person name="Hipkin R."/>
            <person name="Janech M."/>
            <person name="Kroth P."/>
            <person name="Leese F."/>
            <person name="Lindquist E."/>
            <person name="Lyon B.R."/>
            <person name="Martin J."/>
            <person name="Mayer C."/>
            <person name="Parker M."/>
            <person name="Quesneville H."/>
            <person name="Raymond J."/>
            <person name="Uhlig C."/>
            <person name="Valentin K.U."/>
            <person name="Worden A.Z."/>
            <person name="Armbrust E.V."/>
            <person name="Bowler C."/>
            <person name="Green B."/>
            <person name="Moulton V."/>
            <person name="Van Oosterhout C."/>
            <person name="Grigoriev I."/>
        </authorList>
    </citation>
    <scope>NUCLEOTIDE SEQUENCE [LARGE SCALE GENOMIC DNA]</scope>
    <source>
        <strain evidence="1 2">CCMP1102</strain>
    </source>
</reference>
<proteinExistence type="predicted"/>
<sequence length="421" mass="44596">MSVLTVAVPFRVAIIGGGVSGCASARRLAQLAPTAQITLYEIGRGPGGRASTRKTRSLPGVCINHGAPYCDIRTELGKSLVSSFADTAPFTGVRGCLEESTGKFSPYKEEEGTDATMYITGANGEMSQISSSLLSDLPSIINTKYKTMIRGLAKTADGVWEMRDKSDTLIGSADWLIVAGSGVAHPRWTKSFGGEPPLIEAESNSPDPLLRQALDEIAKQQTSPVMTVFFSFTGQVAREWLSLDFNVAEVEGSSSILSKIIVHGNNGGGNDDIDDWCSVVLHSTEDFANQNSGTYGASSSAARIAGAASDSSLEDALIEKMMKALAKIPGIPTIDQVKMDDNSYYGPMLHRWGNAFPKGEALAQDLAFLPSSRISFCGDYVASPQQARLGSCEAALLSGTFAGESIANYYAESVIDSADVL</sequence>
<evidence type="ECO:0000313" key="2">
    <source>
        <dbReference type="Proteomes" id="UP000095751"/>
    </source>
</evidence>
<dbReference type="InParanoid" id="A0A1E7F0J2"/>
<dbReference type="InterPro" id="IPR036188">
    <property type="entry name" value="FAD/NAD-bd_sf"/>
</dbReference>
<dbReference type="KEGG" id="fcy:FRACYDRAFT_192051"/>